<gene>
    <name evidence="1" type="ORF">T440DRAFT_474271</name>
</gene>
<proteinExistence type="predicted"/>
<dbReference type="OrthoDB" id="3756400at2759"/>
<dbReference type="AlphaFoldDB" id="A0A6A7BNA9"/>
<evidence type="ECO:0000313" key="2">
    <source>
        <dbReference type="Proteomes" id="UP000799423"/>
    </source>
</evidence>
<evidence type="ECO:0000313" key="1">
    <source>
        <dbReference type="EMBL" id="KAF2856940.1"/>
    </source>
</evidence>
<sequence>MAIEKLPVELMTTSQIFQDITECWLYNDLHLAQGNYHSWKNPLFTLLYRPKLALHIRHIYVDYPRGNESFQPMDHVDTTETNIDSLDAFDFNQVPKNRGRSYNGDIGIFIGEAVRFPFVQQLMGTEWKATKTFPFMSLSDVNIIDPQTSFELVPMVLSMRYLQLDGYGWYGFANSSITTARIHGFLHPLATPTTPKFETLEVSVLLHMQPPELAKLISSPWLSSLKDLRVYNCGMEHSDREIFDLVHAVGRHLPILEQFEWTRSPTFPYGPDLLPQGHHFGGLKQLRRLTIDFDLFAPTSYDRLEQISYAYISEEVPEDLQHLSLINLSIEVAHSFITAFEELIAREGNAQDTTSEVLAQLARKTTAKTVSLCLCQDWAIDCKLTVMDVAVLSDVAEVFSQHGVEFKVISPAEQLVARPGQWVKEGVLEEGLLVGPGYMSHVLLDYVLFDWGQ</sequence>
<name>A0A6A7BNA9_9PLEO</name>
<organism evidence="1 2">
    <name type="scientific">Plenodomus tracheiphilus IPT5</name>
    <dbReference type="NCBI Taxonomy" id="1408161"/>
    <lineage>
        <taxon>Eukaryota</taxon>
        <taxon>Fungi</taxon>
        <taxon>Dikarya</taxon>
        <taxon>Ascomycota</taxon>
        <taxon>Pezizomycotina</taxon>
        <taxon>Dothideomycetes</taxon>
        <taxon>Pleosporomycetidae</taxon>
        <taxon>Pleosporales</taxon>
        <taxon>Pleosporineae</taxon>
        <taxon>Leptosphaeriaceae</taxon>
        <taxon>Plenodomus</taxon>
    </lineage>
</organism>
<protein>
    <submittedName>
        <fullName evidence="1">Uncharacterized protein</fullName>
    </submittedName>
</protein>
<dbReference type="EMBL" id="MU006288">
    <property type="protein sequence ID" value="KAF2856940.1"/>
    <property type="molecule type" value="Genomic_DNA"/>
</dbReference>
<dbReference type="Proteomes" id="UP000799423">
    <property type="component" value="Unassembled WGS sequence"/>
</dbReference>
<accession>A0A6A7BNA9</accession>
<keyword evidence="2" id="KW-1185">Reference proteome</keyword>
<reference evidence="1" key="1">
    <citation type="submission" date="2020-01" db="EMBL/GenBank/DDBJ databases">
        <authorList>
            <consortium name="DOE Joint Genome Institute"/>
            <person name="Haridas S."/>
            <person name="Albert R."/>
            <person name="Binder M."/>
            <person name="Bloem J."/>
            <person name="Labutti K."/>
            <person name="Salamov A."/>
            <person name="Andreopoulos B."/>
            <person name="Baker S.E."/>
            <person name="Barry K."/>
            <person name="Bills G."/>
            <person name="Bluhm B.H."/>
            <person name="Cannon C."/>
            <person name="Castanera R."/>
            <person name="Culley D.E."/>
            <person name="Daum C."/>
            <person name="Ezra D."/>
            <person name="Gonzalez J.B."/>
            <person name="Henrissat B."/>
            <person name="Kuo A."/>
            <person name="Liang C."/>
            <person name="Lipzen A."/>
            <person name="Lutzoni F."/>
            <person name="Magnuson J."/>
            <person name="Mondo S."/>
            <person name="Nolan M."/>
            <person name="Ohm R."/>
            <person name="Pangilinan J."/>
            <person name="Park H.-J."/>
            <person name="Ramirez L."/>
            <person name="Alfaro M."/>
            <person name="Sun H."/>
            <person name="Tritt A."/>
            <person name="Yoshinaga Y."/>
            <person name="Zwiers L.-H."/>
            <person name="Turgeon B.G."/>
            <person name="Goodwin S.B."/>
            <person name="Spatafora J.W."/>
            <person name="Crous P.W."/>
            <person name="Grigoriev I.V."/>
        </authorList>
    </citation>
    <scope>NUCLEOTIDE SEQUENCE</scope>
    <source>
        <strain evidence="1">IPT5</strain>
    </source>
</reference>